<dbReference type="EMBL" id="DSYZ01000149">
    <property type="protein sequence ID" value="HGT83648.1"/>
    <property type="molecule type" value="Genomic_DNA"/>
</dbReference>
<reference evidence="1" key="1">
    <citation type="journal article" date="2020" name="mSystems">
        <title>Genome- and Community-Level Interaction Insights into Carbon Utilization and Element Cycling Functions of Hydrothermarchaeota in Hydrothermal Sediment.</title>
        <authorList>
            <person name="Zhou Z."/>
            <person name="Liu Y."/>
            <person name="Xu W."/>
            <person name="Pan J."/>
            <person name="Luo Z.H."/>
            <person name="Li M."/>
        </authorList>
    </citation>
    <scope>NUCLEOTIDE SEQUENCE [LARGE SCALE GENOMIC DNA]</scope>
    <source>
        <strain evidence="1">SpSt-587</strain>
    </source>
</reference>
<protein>
    <submittedName>
        <fullName evidence="1">DUF1641 domain-containing protein</fullName>
    </submittedName>
</protein>
<evidence type="ECO:0000313" key="1">
    <source>
        <dbReference type="EMBL" id="HGT83648.1"/>
    </source>
</evidence>
<dbReference type="AlphaFoldDB" id="A0A7J3M4J0"/>
<gene>
    <name evidence="1" type="ORF">ENT52_08005</name>
</gene>
<accession>A0A7J3M4J0</accession>
<proteinExistence type="predicted"/>
<dbReference type="Pfam" id="PF07849">
    <property type="entry name" value="DUF1641"/>
    <property type="match status" value="1"/>
</dbReference>
<sequence length="137" mass="14635">MADGEGGAVSEEIAKKIEENKEAILNALDKLVWLEKSGNLDAIIGFASLIKIVQDSISDTVVDRTSEILSNLGLLSVKFTNDRALALLNAIGDAICRCESEPQPVGLIGLIRALRDPDVKKAIGILVNIAKELGKQI</sequence>
<dbReference type="PANTHER" id="PTHR38433">
    <property type="match status" value="1"/>
</dbReference>
<name>A0A7J3M4J0_ARCFL</name>
<comment type="caution">
    <text evidence="1">The sequence shown here is derived from an EMBL/GenBank/DDBJ whole genome shotgun (WGS) entry which is preliminary data.</text>
</comment>
<dbReference type="InterPro" id="IPR012440">
    <property type="entry name" value="DUF1641"/>
</dbReference>
<dbReference type="PANTHER" id="PTHR38433:SF1">
    <property type="entry name" value="DUF1641 DOMAIN-CONTAINING PROTEIN"/>
    <property type="match status" value="1"/>
</dbReference>
<organism evidence="1">
    <name type="scientific">Archaeoglobus fulgidus</name>
    <dbReference type="NCBI Taxonomy" id="2234"/>
    <lineage>
        <taxon>Archaea</taxon>
        <taxon>Methanobacteriati</taxon>
        <taxon>Methanobacteriota</taxon>
        <taxon>Archaeoglobi</taxon>
        <taxon>Archaeoglobales</taxon>
        <taxon>Archaeoglobaceae</taxon>
        <taxon>Archaeoglobus</taxon>
    </lineage>
</organism>